<dbReference type="RefSeq" id="WP_132317287.1">
    <property type="nucleotide sequence ID" value="NZ_FWZT01000005.1"/>
</dbReference>
<dbReference type="AlphaFoldDB" id="A0A1Y6BJN3"/>
<organism evidence="2 3">
    <name type="scientific">Pseudobacteriovorax antillogorgiicola</name>
    <dbReference type="NCBI Taxonomy" id="1513793"/>
    <lineage>
        <taxon>Bacteria</taxon>
        <taxon>Pseudomonadati</taxon>
        <taxon>Bdellovibrionota</taxon>
        <taxon>Oligoflexia</taxon>
        <taxon>Oligoflexales</taxon>
        <taxon>Pseudobacteriovoracaceae</taxon>
        <taxon>Pseudobacteriovorax</taxon>
    </lineage>
</organism>
<evidence type="ECO:0000313" key="3">
    <source>
        <dbReference type="Proteomes" id="UP000192907"/>
    </source>
</evidence>
<dbReference type="STRING" id="1513793.SAMN06296036_105212"/>
<dbReference type="SUPFAM" id="SSF49464">
    <property type="entry name" value="Carboxypeptidase regulatory domain-like"/>
    <property type="match status" value="1"/>
</dbReference>
<accession>A0A1Y6BJN3</accession>
<evidence type="ECO:0000256" key="1">
    <source>
        <dbReference type="SAM" id="SignalP"/>
    </source>
</evidence>
<dbReference type="EMBL" id="FWZT01000005">
    <property type="protein sequence ID" value="SMF13120.1"/>
    <property type="molecule type" value="Genomic_DNA"/>
</dbReference>
<sequence>MWKLIVAVALLGAGCLPSAKESLTSSSSEFALVGSLVGPDGLPVPNTNIYVENQPSTIGKSDLNGRFEISFSDEQKRRLESVLNSQGRSSFRLFFIHETQNLVGSSPEVPFTGSGYYQLAKLSLDEGLELEGQVSGVDRNRGLIKIPEANVRLGRWQAKTDSNGAFKLSGIPKGELALEVFAPGYQRQTQSVLTNNDDFQSSLKQLTLFLEPGSTGVLVEDADAFALAGDDPLKRWLSVRYTSDVQFIRVSEDIRELELTGESNAIIIDQDETGNDDAILVEAAAWLPIAPRLSYQFDGVGSKTLYYQFGDASQENPSEIFQVTIDVDLFGAAQASITINEGELTTTSSSVSIQLGIPESAVSMRLGETREDFEGEDLVYSDLATNFTYQFSSDMKGNGERTLMVQFVDQNGNRSRIYQASIELILFPEDNSFIDYQVQSQDLASATVEIQFILPPNAAEYRLYDIALNGEDAAWLPAARTHLYEMDSLVARYVYIQFRDNNQVESDIYQILIEADEIN</sequence>
<protein>
    <recommendedName>
        <fullName evidence="4">Carboxypeptidase regulatory-like domain-containing protein</fullName>
    </recommendedName>
</protein>
<feature type="signal peptide" evidence="1">
    <location>
        <begin position="1"/>
        <end position="19"/>
    </location>
</feature>
<feature type="chain" id="PRO_5013074167" description="Carboxypeptidase regulatory-like domain-containing protein" evidence="1">
    <location>
        <begin position="20"/>
        <end position="519"/>
    </location>
</feature>
<evidence type="ECO:0000313" key="2">
    <source>
        <dbReference type="EMBL" id="SMF13120.1"/>
    </source>
</evidence>
<keyword evidence="3" id="KW-1185">Reference proteome</keyword>
<name>A0A1Y6BJN3_9BACT</name>
<dbReference type="InterPro" id="IPR008969">
    <property type="entry name" value="CarboxyPept-like_regulatory"/>
</dbReference>
<proteinExistence type="predicted"/>
<dbReference type="Gene3D" id="2.60.40.1120">
    <property type="entry name" value="Carboxypeptidase-like, regulatory domain"/>
    <property type="match status" value="1"/>
</dbReference>
<reference evidence="3" key="1">
    <citation type="submission" date="2017-04" db="EMBL/GenBank/DDBJ databases">
        <authorList>
            <person name="Varghese N."/>
            <person name="Submissions S."/>
        </authorList>
    </citation>
    <scope>NUCLEOTIDE SEQUENCE [LARGE SCALE GENOMIC DNA]</scope>
    <source>
        <strain evidence="3">RKEM611</strain>
    </source>
</reference>
<evidence type="ECO:0008006" key="4">
    <source>
        <dbReference type="Google" id="ProtNLM"/>
    </source>
</evidence>
<dbReference type="PROSITE" id="PS51257">
    <property type="entry name" value="PROKAR_LIPOPROTEIN"/>
    <property type="match status" value="1"/>
</dbReference>
<dbReference type="Proteomes" id="UP000192907">
    <property type="component" value="Unassembled WGS sequence"/>
</dbReference>
<gene>
    <name evidence="2" type="ORF">SAMN06296036_105212</name>
</gene>
<keyword evidence="1" id="KW-0732">Signal</keyword>